<accession>A0AAW1Q5H0</accession>
<reference evidence="1 2" key="1">
    <citation type="journal article" date="2024" name="Nat. Commun.">
        <title>Phylogenomics reveals the evolutionary origins of lichenization in chlorophyte algae.</title>
        <authorList>
            <person name="Puginier C."/>
            <person name="Libourel C."/>
            <person name="Otte J."/>
            <person name="Skaloud P."/>
            <person name="Haon M."/>
            <person name="Grisel S."/>
            <person name="Petersen M."/>
            <person name="Berrin J.G."/>
            <person name="Delaux P.M."/>
            <person name="Dal Grande F."/>
            <person name="Keller J."/>
        </authorList>
    </citation>
    <scope>NUCLEOTIDE SEQUENCE [LARGE SCALE GENOMIC DNA]</scope>
    <source>
        <strain evidence="1 2">SAG 2043</strain>
    </source>
</reference>
<comment type="caution">
    <text evidence="1">The sequence shown here is derived from an EMBL/GenBank/DDBJ whole genome shotgun (WGS) entry which is preliminary data.</text>
</comment>
<organism evidence="1 2">
    <name type="scientific">[Myrmecia] bisecta</name>
    <dbReference type="NCBI Taxonomy" id="41462"/>
    <lineage>
        <taxon>Eukaryota</taxon>
        <taxon>Viridiplantae</taxon>
        <taxon>Chlorophyta</taxon>
        <taxon>core chlorophytes</taxon>
        <taxon>Trebouxiophyceae</taxon>
        <taxon>Trebouxiales</taxon>
        <taxon>Trebouxiaceae</taxon>
        <taxon>Myrmecia</taxon>
    </lineage>
</organism>
<protein>
    <submittedName>
        <fullName evidence="1">Uncharacterized protein</fullName>
    </submittedName>
</protein>
<sequence length="223" mass="24162">MAKFSGPCEADLAVYEAGGWGHQQMSVLGNDKTGHTFGCPDSLLGRPLGEGNVCSGLVTRSLHEYLKHLHLHATADGSCVGYVFLVNGSEQPIKQPPVGFWAIKDSQQNVGYIVAWALPASPRMSPLEASSPHDAAWITRALSIHDEYRQLVTDMTGAMQELCAYATEIQELLDVSKSLDKLLSAKTWQEVVAARDGLPEEHQLPRNDARIAELKAALAVCIA</sequence>
<proteinExistence type="predicted"/>
<dbReference type="Proteomes" id="UP001489004">
    <property type="component" value="Unassembled WGS sequence"/>
</dbReference>
<gene>
    <name evidence="1" type="ORF">WJX72_006287</name>
</gene>
<evidence type="ECO:0000313" key="2">
    <source>
        <dbReference type="Proteomes" id="UP001489004"/>
    </source>
</evidence>
<dbReference type="AlphaFoldDB" id="A0AAW1Q5H0"/>
<name>A0AAW1Q5H0_9CHLO</name>
<evidence type="ECO:0000313" key="1">
    <source>
        <dbReference type="EMBL" id="KAK9815584.1"/>
    </source>
</evidence>
<dbReference type="EMBL" id="JALJOR010000006">
    <property type="protein sequence ID" value="KAK9815584.1"/>
    <property type="molecule type" value="Genomic_DNA"/>
</dbReference>
<keyword evidence="2" id="KW-1185">Reference proteome</keyword>